<accession>A0A4R5UXJ3</accession>
<dbReference type="PANTHER" id="PTHR46796">
    <property type="entry name" value="HTH-TYPE TRANSCRIPTIONAL ACTIVATOR RHAS-RELATED"/>
    <property type="match status" value="1"/>
</dbReference>
<dbReference type="OrthoDB" id="9802263at2"/>
<dbReference type="InterPro" id="IPR050204">
    <property type="entry name" value="AraC_XylS_family_regulators"/>
</dbReference>
<keyword evidence="3" id="KW-0804">Transcription</keyword>
<evidence type="ECO:0000256" key="1">
    <source>
        <dbReference type="ARBA" id="ARBA00023015"/>
    </source>
</evidence>
<dbReference type="PANTHER" id="PTHR46796:SF12">
    <property type="entry name" value="HTH-TYPE DNA-BINDING TRANSCRIPTIONAL ACTIVATOR EUTR"/>
    <property type="match status" value="1"/>
</dbReference>
<dbReference type="Gene3D" id="1.10.10.60">
    <property type="entry name" value="Homeodomain-like"/>
    <property type="match status" value="1"/>
</dbReference>
<comment type="caution">
    <text evidence="5">The sequence shown here is derived from an EMBL/GenBank/DDBJ whole genome shotgun (WGS) entry which is preliminary data.</text>
</comment>
<dbReference type="Pfam" id="PF12833">
    <property type="entry name" value="HTH_18"/>
    <property type="match status" value="1"/>
</dbReference>
<dbReference type="EMBL" id="SMUV01000071">
    <property type="protein sequence ID" value="TDK43806.1"/>
    <property type="molecule type" value="Genomic_DNA"/>
</dbReference>
<protein>
    <submittedName>
        <fullName evidence="5">AraC family transcriptional regulator</fullName>
    </submittedName>
</protein>
<proteinExistence type="predicted"/>
<evidence type="ECO:0000259" key="4">
    <source>
        <dbReference type="PROSITE" id="PS01124"/>
    </source>
</evidence>
<dbReference type="InterPro" id="IPR018060">
    <property type="entry name" value="HTH_AraC"/>
</dbReference>
<dbReference type="SMART" id="SM00342">
    <property type="entry name" value="HTH_ARAC"/>
    <property type="match status" value="1"/>
</dbReference>
<dbReference type="Pfam" id="PF14525">
    <property type="entry name" value="AraC_binding_2"/>
    <property type="match status" value="1"/>
</dbReference>
<dbReference type="InterPro" id="IPR035418">
    <property type="entry name" value="AraC-bd_2"/>
</dbReference>
<dbReference type="SUPFAM" id="SSF46689">
    <property type="entry name" value="Homeodomain-like"/>
    <property type="match status" value="2"/>
</dbReference>
<dbReference type="Proteomes" id="UP000295301">
    <property type="component" value="Unassembled WGS sequence"/>
</dbReference>
<keyword evidence="6" id="KW-1185">Reference proteome</keyword>
<dbReference type="InterPro" id="IPR009057">
    <property type="entry name" value="Homeodomain-like_sf"/>
</dbReference>
<keyword evidence="1" id="KW-0805">Transcription regulation</keyword>
<dbReference type="GO" id="GO:0003700">
    <property type="term" value="F:DNA-binding transcription factor activity"/>
    <property type="evidence" value="ECO:0007669"/>
    <property type="project" value="InterPro"/>
</dbReference>
<evidence type="ECO:0000313" key="6">
    <source>
        <dbReference type="Proteomes" id="UP000295301"/>
    </source>
</evidence>
<evidence type="ECO:0000313" key="5">
    <source>
        <dbReference type="EMBL" id="TDK43806.1"/>
    </source>
</evidence>
<gene>
    <name evidence="5" type="ORF">E1832_16130</name>
</gene>
<dbReference type="PROSITE" id="PS01124">
    <property type="entry name" value="HTH_ARAC_FAMILY_2"/>
    <property type="match status" value="1"/>
</dbReference>
<dbReference type="AlphaFoldDB" id="A0A4R5UXJ3"/>
<evidence type="ECO:0000256" key="2">
    <source>
        <dbReference type="ARBA" id="ARBA00023125"/>
    </source>
</evidence>
<dbReference type="RefSeq" id="WP_133360805.1">
    <property type="nucleotide sequence ID" value="NZ_SMUV01000071.1"/>
</dbReference>
<name>A0A4R5UXJ3_9RHOB</name>
<feature type="domain" description="HTH araC/xylS-type" evidence="4">
    <location>
        <begin position="227"/>
        <end position="327"/>
    </location>
</feature>
<reference evidence="5 6" key="1">
    <citation type="submission" date="2019-03" db="EMBL/GenBank/DDBJ databases">
        <title>Ruegeria lutea sp. nov., a novel strain, isolated from marine sediment, the Masan Bay, South Korea.</title>
        <authorList>
            <person name="Kim J."/>
            <person name="Kim D.-Y."/>
            <person name="Lee S.-S."/>
        </authorList>
    </citation>
    <scope>NUCLEOTIDE SEQUENCE [LARGE SCALE GENOMIC DNA]</scope>
    <source>
        <strain evidence="5 6">318-1</strain>
    </source>
</reference>
<keyword evidence="2" id="KW-0238">DNA-binding</keyword>
<sequence>MGTLANPVPLAAHQLFRSHDLDETRDRVAQVFCPHRLETLGRAPVDARHNHIRGERLSLNYMEYGAQTRIEPGELGSFYLIQIPLSGGAQIANGADRYASDPTAAAVLNPHKPTAMTWAGGTRQVLVQIDRIALQRLLSDLLGAQMDRPLKFNGPLDLCQGPGMALRQFVLHLVQEIDAGRSSFGQAGLMNRQIESTLMTGLIEALDNNYSGFLGRPAGSAAPYKLRRAEEFIEARLDQPLTVEEIARAAGTSARSLQMAFRQFRGTTPLSFLRDRRLDRVHQALMAARPGATVTDIASEWGFTHLGRFSQCYHARFGQTPRETLRAALGGGRCH</sequence>
<evidence type="ECO:0000256" key="3">
    <source>
        <dbReference type="ARBA" id="ARBA00023163"/>
    </source>
</evidence>
<dbReference type="GO" id="GO:0043565">
    <property type="term" value="F:sequence-specific DNA binding"/>
    <property type="evidence" value="ECO:0007669"/>
    <property type="project" value="InterPro"/>
</dbReference>
<organism evidence="5 6">
    <name type="scientific">Antarcticimicrobium luteum</name>
    <dbReference type="NCBI Taxonomy" id="2547397"/>
    <lineage>
        <taxon>Bacteria</taxon>
        <taxon>Pseudomonadati</taxon>
        <taxon>Pseudomonadota</taxon>
        <taxon>Alphaproteobacteria</taxon>
        <taxon>Rhodobacterales</taxon>
        <taxon>Paracoccaceae</taxon>
        <taxon>Antarcticimicrobium</taxon>
    </lineage>
</organism>